<name>A0A2K1KFF4_PHYPA</name>
<dbReference type="EnsemblPlants" id="Pp3c6_12450V3.1">
    <property type="protein sequence ID" value="Pp3c6_12450V3.1"/>
    <property type="gene ID" value="Pp3c6_12450"/>
</dbReference>
<dbReference type="AlphaFoldDB" id="A0A2K1KFF4"/>
<dbReference type="InterPro" id="IPR040441">
    <property type="entry name" value="CFA20/CFAP20DC"/>
</dbReference>
<protein>
    <recommendedName>
        <fullName evidence="1">CFA20 domain-containing protein</fullName>
    </recommendedName>
</protein>
<evidence type="ECO:0000313" key="4">
    <source>
        <dbReference type="Proteomes" id="UP000006727"/>
    </source>
</evidence>
<proteinExistence type="predicted"/>
<reference evidence="2 4" key="2">
    <citation type="journal article" date="2018" name="Plant J.">
        <title>The Physcomitrella patens chromosome-scale assembly reveals moss genome structure and evolution.</title>
        <authorList>
            <person name="Lang D."/>
            <person name="Ullrich K.K."/>
            <person name="Murat F."/>
            <person name="Fuchs J."/>
            <person name="Jenkins J."/>
            <person name="Haas F.B."/>
            <person name="Piednoel M."/>
            <person name="Gundlach H."/>
            <person name="Van Bel M."/>
            <person name="Meyberg R."/>
            <person name="Vives C."/>
            <person name="Morata J."/>
            <person name="Symeonidi A."/>
            <person name="Hiss M."/>
            <person name="Muchero W."/>
            <person name="Kamisugi Y."/>
            <person name="Saleh O."/>
            <person name="Blanc G."/>
            <person name="Decker E.L."/>
            <person name="van Gessel N."/>
            <person name="Grimwood J."/>
            <person name="Hayes R.D."/>
            <person name="Graham S.W."/>
            <person name="Gunter L.E."/>
            <person name="McDaniel S.F."/>
            <person name="Hoernstein S.N.W."/>
            <person name="Larsson A."/>
            <person name="Li F.W."/>
            <person name="Perroud P.F."/>
            <person name="Phillips J."/>
            <person name="Ranjan P."/>
            <person name="Rokshar D.S."/>
            <person name="Rothfels C.J."/>
            <person name="Schneider L."/>
            <person name="Shu S."/>
            <person name="Stevenson D.W."/>
            <person name="Thummler F."/>
            <person name="Tillich M."/>
            <person name="Villarreal Aguilar J.C."/>
            <person name="Widiez T."/>
            <person name="Wong G.K."/>
            <person name="Wymore A."/>
            <person name="Zhang Y."/>
            <person name="Zimmer A.D."/>
            <person name="Quatrano R.S."/>
            <person name="Mayer K.F.X."/>
            <person name="Goodstein D."/>
            <person name="Casacuberta J.M."/>
            <person name="Vandepoele K."/>
            <person name="Reski R."/>
            <person name="Cuming A.C."/>
            <person name="Tuskan G.A."/>
            <person name="Maumus F."/>
            <person name="Salse J."/>
            <person name="Schmutz J."/>
            <person name="Rensing S.A."/>
        </authorList>
    </citation>
    <scope>NUCLEOTIDE SEQUENCE [LARGE SCALE GENOMIC DNA]</scope>
    <source>
        <strain evidence="3 4">cv. Gransden 2004</strain>
    </source>
</reference>
<accession>A0A2K1KFF4</accession>
<feature type="domain" description="CFA20" evidence="1">
    <location>
        <begin position="2"/>
        <end position="153"/>
    </location>
</feature>
<dbReference type="STRING" id="3218.A0A2K1KFF4"/>
<evidence type="ECO:0000313" key="3">
    <source>
        <dbReference type="EnsemblPlants" id="Pp3c6_12450V3.1"/>
    </source>
</evidence>
<gene>
    <name evidence="2" type="ORF">PHYPA_008863</name>
</gene>
<dbReference type="Gramene" id="Pp3c6_12450V3.1">
    <property type="protein sequence ID" value="Pp3c6_12450V3.1"/>
    <property type="gene ID" value="Pp3c6_12450"/>
</dbReference>
<dbReference type="EMBL" id="ABEU02000006">
    <property type="protein sequence ID" value="PNR52489.1"/>
    <property type="molecule type" value="Genomic_DNA"/>
</dbReference>
<dbReference type="Gramene" id="Pp3c6_12450V3.2">
    <property type="protein sequence ID" value="Pp3c6_12450V3.2"/>
    <property type="gene ID" value="Pp3c6_12450"/>
</dbReference>
<dbReference type="InterPro" id="IPR007714">
    <property type="entry name" value="CFA20_dom"/>
</dbReference>
<dbReference type="PANTHER" id="PTHR12458">
    <property type="entry name" value="ORF PROTEIN"/>
    <property type="match status" value="1"/>
</dbReference>
<dbReference type="EnsemblPlants" id="Pp3c6_12450V3.2">
    <property type="protein sequence ID" value="Pp3c6_12450V3.2"/>
    <property type="gene ID" value="Pp3c6_12450"/>
</dbReference>
<dbReference type="Proteomes" id="UP000006727">
    <property type="component" value="Chromosome 6"/>
</dbReference>
<organism evidence="2">
    <name type="scientific">Physcomitrium patens</name>
    <name type="common">Spreading-leaved earth moss</name>
    <name type="synonym">Physcomitrella patens</name>
    <dbReference type="NCBI Taxonomy" id="3218"/>
    <lineage>
        <taxon>Eukaryota</taxon>
        <taxon>Viridiplantae</taxon>
        <taxon>Streptophyta</taxon>
        <taxon>Embryophyta</taxon>
        <taxon>Bryophyta</taxon>
        <taxon>Bryophytina</taxon>
        <taxon>Bryopsida</taxon>
        <taxon>Funariidae</taxon>
        <taxon>Funariales</taxon>
        <taxon>Funariaceae</taxon>
        <taxon>Physcomitrium</taxon>
    </lineage>
</organism>
<evidence type="ECO:0000259" key="1">
    <source>
        <dbReference type="Pfam" id="PF05018"/>
    </source>
</evidence>
<dbReference type="Pfam" id="PF05018">
    <property type="entry name" value="CFA20_dom"/>
    <property type="match status" value="1"/>
</dbReference>
<evidence type="ECO:0000313" key="2">
    <source>
        <dbReference type="EMBL" id="PNR52489.1"/>
    </source>
</evidence>
<keyword evidence="4" id="KW-1185">Reference proteome</keyword>
<dbReference type="InParanoid" id="A0A2K1KFF4"/>
<reference evidence="2 4" key="1">
    <citation type="journal article" date="2008" name="Science">
        <title>The Physcomitrella genome reveals evolutionary insights into the conquest of land by plants.</title>
        <authorList>
            <person name="Rensing S."/>
            <person name="Lang D."/>
            <person name="Zimmer A."/>
            <person name="Terry A."/>
            <person name="Salamov A."/>
            <person name="Shapiro H."/>
            <person name="Nishiyama T."/>
            <person name="Perroud P.-F."/>
            <person name="Lindquist E."/>
            <person name="Kamisugi Y."/>
            <person name="Tanahashi T."/>
            <person name="Sakakibara K."/>
            <person name="Fujita T."/>
            <person name="Oishi K."/>
            <person name="Shin-I T."/>
            <person name="Kuroki Y."/>
            <person name="Toyoda A."/>
            <person name="Suzuki Y."/>
            <person name="Hashimoto A."/>
            <person name="Yamaguchi K."/>
            <person name="Sugano A."/>
            <person name="Kohara Y."/>
            <person name="Fujiyama A."/>
            <person name="Anterola A."/>
            <person name="Aoki S."/>
            <person name="Ashton N."/>
            <person name="Barbazuk W.B."/>
            <person name="Barker E."/>
            <person name="Bennetzen J."/>
            <person name="Bezanilla M."/>
            <person name="Blankenship R."/>
            <person name="Cho S.H."/>
            <person name="Dutcher S."/>
            <person name="Estelle M."/>
            <person name="Fawcett J.A."/>
            <person name="Gundlach H."/>
            <person name="Hanada K."/>
            <person name="Heyl A."/>
            <person name="Hicks K.A."/>
            <person name="Hugh J."/>
            <person name="Lohr M."/>
            <person name="Mayer K."/>
            <person name="Melkozernov A."/>
            <person name="Murata T."/>
            <person name="Nelson D."/>
            <person name="Pils B."/>
            <person name="Prigge M."/>
            <person name="Reiss B."/>
            <person name="Renner T."/>
            <person name="Rombauts S."/>
            <person name="Rushton P."/>
            <person name="Sanderfoot A."/>
            <person name="Schween G."/>
            <person name="Shiu S.-H."/>
            <person name="Stueber K."/>
            <person name="Theodoulou F.L."/>
            <person name="Tu H."/>
            <person name="Van de Peer Y."/>
            <person name="Verrier P.J."/>
            <person name="Waters E."/>
            <person name="Wood A."/>
            <person name="Yang L."/>
            <person name="Cove D."/>
            <person name="Cuming A."/>
            <person name="Hasebe M."/>
            <person name="Lucas S."/>
            <person name="Mishler D.B."/>
            <person name="Reski R."/>
            <person name="Grigoriev I."/>
            <person name="Quatrano R.S."/>
            <person name="Boore J.L."/>
        </authorList>
    </citation>
    <scope>NUCLEOTIDE SEQUENCE [LARGE SCALE GENOMIC DNA]</scope>
    <source>
        <strain evidence="3 4">cv. Gransden 2004</strain>
    </source>
</reference>
<dbReference type="PaxDb" id="3218-PP1S177_8V6.1"/>
<reference evidence="3" key="3">
    <citation type="submission" date="2020-12" db="UniProtKB">
        <authorList>
            <consortium name="EnsemblPlants"/>
        </authorList>
    </citation>
    <scope>IDENTIFICATION</scope>
</reference>
<sequence>MVHDDDLQAAVVEVRGDGRTTSITCPAPSSRTAHLHLAITLPVFVLVVKHLRFFYSYQVEVLDDSGVKRVFRFTNTQNTIRSYGMTSTIIPLQLAEGWNMIQVDLAELVRSQYGTKYIETIRVTINANCRIRQIYFSDQLYEEEELKDEHKFFLPIQDWLCRMVSQHGRSTILELHKGKGSIINAPKYGMCRKLEGVRVDGYAPIRRRRPKVCEGCPS</sequence>